<dbReference type="InterPro" id="IPR023631">
    <property type="entry name" value="Amidase_dom"/>
</dbReference>
<comment type="caution">
    <text evidence="2">The sequence shown here is derived from an EMBL/GenBank/DDBJ whole genome shotgun (WGS) entry which is preliminary data.</text>
</comment>
<gene>
    <name evidence="2" type="ORF">GGQ54_001556</name>
</gene>
<dbReference type="EC" id="6.3.5.6" evidence="2"/>
<evidence type="ECO:0000313" key="2">
    <source>
        <dbReference type="EMBL" id="NYI70996.1"/>
    </source>
</evidence>
<dbReference type="SUPFAM" id="SSF75304">
    <property type="entry name" value="Amidase signature (AS) enzymes"/>
    <property type="match status" value="1"/>
</dbReference>
<protein>
    <submittedName>
        <fullName evidence="2">Aspartyl-tRNA(Asn)/glutamyl-tRNA(Gln) amidotransferase subunit A</fullName>
        <ecNumber evidence="2">6.3.5.6</ecNumber>
        <ecNumber evidence="2">6.3.5.7</ecNumber>
    </submittedName>
</protein>
<dbReference type="GO" id="GO:0050567">
    <property type="term" value="F:glutaminyl-tRNA synthase (glutamine-hydrolyzing) activity"/>
    <property type="evidence" value="ECO:0007669"/>
    <property type="project" value="UniProtKB-EC"/>
</dbReference>
<dbReference type="InterPro" id="IPR036928">
    <property type="entry name" value="AS_sf"/>
</dbReference>
<dbReference type="RefSeq" id="WP_179444880.1">
    <property type="nucleotide sequence ID" value="NZ_JACBZS010000001.1"/>
</dbReference>
<dbReference type="PANTHER" id="PTHR11895">
    <property type="entry name" value="TRANSAMIDASE"/>
    <property type="match status" value="1"/>
</dbReference>
<dbReference type="AlphaFoldDB" id="A0A7Z0D922"/>
<proteinExistence type="predicted"/>
<feature type="domain" description="Amidase" evidence="1">
    <location>
        <begin position="23"/>
        <end position="411"/>
    </location>
</feature>
<reference evidence="2 3" key="1">
    <citation type="submission" date="2020-07" db="EMBL/GenBank/DDBJ databases">
        <title>Sequencing the genomes of 1000 actinobacteria strains.</title>
        <authorList>
            <person name="Klenk H.-P."/>
        </authorList>
    </citation>
    <scope>NUCLEOTIDE SEQUENCE [LARGE SCALE GENOMIC DNA]</scope>
    <source>
        <strain evidence="2 3">DSM 103164</strain>
    </source>
</reference>
<keyword evidence="2" id="KW-0436">Ligase</keyword>
<evidence type="ECO:0000259" key="1">
    <source>
        <dbReference type="Pfam" id="PF01425"/>
    </source>
</evidence>
<keyword evidence="2" id="KW-0808">Transferase</keyword>
<accession>A0A7Z0D922</accession>
<dbReference type="EC" id="6.3.5.7" evidence="2"/>
<evidence type="ECO:0000313" key="3">
    <source>
        <dbReference type="Proteomes" id="UP000527616"/>
    </source>
</evidence>
<dbReference type="Gene3D" id="3.90.1300.10">
    <property type="entry name" value="Amidase signature (AS) domain"/>
    <property type="match status" value="1"/>
</dbReference>
<dbReference type="Pfam" id="PF01425">
    <property type="entry name" value="Amidase"/>
    <property type="match status" value="1"/>
</dbReference>
<dbReference type="EMBL" id="JACBZS010000001">
    <property type="protein sequence ID" value="NYI70996.1"/>
    <property type="molecule type" value="Genomic_DNA"/>
</dbReference>
<dbReference type="GO" id="GO:0050566">
    <property type="term" value="F:asparaginyl-tRNA synthase (glutamine-hydrolyzing) activity"/>
    <property type="evidence" value="ECO:0007669"/>
    <property type="project" value="UniProtKB-EC"/>
</dbReference>
<dbReference type="GO" id="GO:0016740">
    <property type="term" value="F:transferase activity"/>
    <property type="evidence" value="ECO:0007669"/>
    <property type="project" value="UniProtKB-KW"/>
</dbReference>
<dbReference type="Proteomes" id="UP000527616">
    <property type="component" value="Unassembled WGS sequence"/>
</dbReference>
<dbReference type="InterPro" id="IPR000120">
    <property type="entry name" value="Amidase"/>
</dbReference>
<dbReference type="PANTHER" id="PTHR11895:SF176">
    <property type="entry name" value="AMIDASE AMID-RELATED"/>
    <property type="match status" value="1"/>
</dbReference>
<name>A0A7Z0D922_9ACTN</name>
<keyword evidence="3" id="KW-1185">Reference proteome</keyword>
<organism evidence="2 3">
    <name type="scientific">Naumannella cuiyingiana</name>
    <dbReference type="NCBI Taxonomy" id="1347891"/>
    <lineage>
        <taxon>Bacteria</taxon>
        <taxon>Bacillati</taxon>
        <taxon>Actinomycetota</taxon>
        <taxon>Actinomycetes</taxon>
        <taxon>Propionibacteriales</taxon>
        <taxon>Propionibacteriaceae</taxon>
        <taxon>Naumannella</taxon>
    </lineage>
</organism>
<sequence>MSAGRCHTRLQDVLQAAGSARDVFLQITASRAESEAAHSLQSAGKLAGVAFAVKDVFDVRGTRTSGGSQLFDHRPPAMADAAAVARLSAAGGVLVGKTTLSELAYSGLGVNERFGTPTMRIAGKDHLVGGSSSGSAAAVRAGIVSLALASDTSGSTRIPAAWTGVFGFRPTLDRYPRLGMMALARSLDAVGVVAASLALINTADEVLADDHTALDPPRSPPPFVVPAHDQLLSCDPRVTGRFLETIEHLRQLGLRIHQRPLASLDAVRSMHQRHLPIVEAEALRAFGTYLALHPDRLGPAVRSRLESAGRNSHHRSARPLVAAMPSLRAQFRRELGRCLLLIPPVEIDPPQLAEAQTIEAQTTLNHRALRLPMIFSYLDAPSLVLPVGQQGPGSPRCLQVTGASGHDRRVLHAALHLQSAVPSHPSPSFKGESR</sequence>